<reference evidence="3 4" key="1">
    <citation type="submission" date="2016-10" db="EMBL/GenBank/DDBJ databases">
        <authorList>
            <person name="Cai Z."/>
        </authorList>
    </citation>
    <scope>NUCLEOTIDE SEQUENCE [LARGE SCALE GENOMIC DNA]</scope>
</reference>
<evidence type="ECO:0000313" key="3">
    <source>
        <dbReference type="EMBL" id="SZX76503.1"/>
    </source>
</evidence>
<sequence length="101" mass="11104">MDLGLRIAIGIGAAAGTAGLIVVPNKRQKDAAAMDLFDSKFDELHPQDKKAAEFRAGHQRWVNFFEKSVYPITRKLPGHKNPIVNPYKDVDQGGAAQDDDE</sequence>
<feature type="region of interest" description="Disordered" evidence="1">
    <location>
        <begin position="81"/>
        <end position="101"/>
    </location>
</feature>
<keyword evidence="2" id="KW-0812">Transmembrane</keyword>
<keyword evidence="4" id="KW-1185">Reference proteome</keyword>
<accession>A0A383WGW0</accession>
<name>A0A383WGW0_TETOB</name>
<feature type="transmembrane region" description="Helical" evidence="2">
    <location>
        <begin position="6"/>
        <end position="24"/>
    </location>
</feature>
<proteinExistence type="predicted"/>
<evidence type="ECO:0000256" key="2">
    <source>
        <dbReference type="SAM" id="Phobius"/>
    </source>
</evidence>
<evidence type="ECO:0000313" key="4">
    <source>
        <dbReference type="Proteomes" id="UP000256970"/>
    </source>
</evidence>
<keyword evidence="2" id="KW-1133">Transmembrane helix</keyword>
<protein>
    <submittedName>
        <fullName evidence="3">Uncharacterized protein</fullName>
    </submittedName>
</protein>
<evidence type="ECO:0000256" key="1">
    <source>
        <dbReference type="SAM" id="MobiDB-lite"/>
    </source>
</evidence>
<organism evidence="3 4">
    <name type="scientific">Tetradesmus obliquus</name>
    <name type="common">Green alga</name>
    <name type="synonym">Acutodesmus obliquus</name>
    <dbReference type="NCBI Taxonomy" id="3088"/>
    <lineage>
        <taxon>Eukaryota</taxon>
        <taxon>Viridiplantae</taxon>
        <taxon>Chlorophyta</taxon>
        <taxon>core chlorophytes</taxon>
        <taxon>Chlorophyceae</taxon>
        <taxon>CS clade</taxon>
        <taxon>Sphaeropleales</taxon>
        <taxon>Scenedesmaceae</taxon>
        <taxon>Tetradesmus</taxon>
    </lineage>
</organism>
<keyword evidence="2" id="KW-0472">Membrane</keyword>
<dbReference type="EMBL" id="FNXT01001260">
    <property type="protein sequence ID" value="SZX76503.1"/>
    <property type="molecule type" value="Genomic_DNA"/>
</dbReference>
<dbReference type="STRING" id="3088.A0A383WGW0"/>
<gene>
    <name evidence="3" type="ORF">BQ4739_LOCUS16886</name>
</gene>
<dbReference type="Proteomes" id="UP000256970">
    <property type="component" value="Unassembled WGS sequence"/>
</dbReference>
<feature type="compositionally biased region" description="Low complexity" evidence="1">
    <location>
        <begin position="92"/>
        <end position="101"/>
    </location>
</feature>
<dbReference type="AlphaFoldDB" id="A0A383WGW0"/>